<keyword evidence="3" id="KW-1003">Cell membrane</keyword>
<keyword evidence="2" id="KW-0813">Transport</keyword>
<evidence type="ECO:0000313" key="10">
    <source>
        <dbReference type="EMBL" id="SHI00981.1"/>
    </source>
</evidence>
<evidence type="ECO:0000256" key="2">
    <source>
        <dbReference type="ARBA" id="ARBA00022448"/>
    </source>
</evidence>
<keyword evidence="6 9" id="KW-1133">Transmembrane helix</keyword>
<evidence type="ECO:0000256" key="4">
    <source>
        <dbReference type="ARBA" id="ARBA00022519"/>
    </source>
</evidence>
<dbReference type="InterPro" id="IPR007272">
    <property type="entry name" value="Sulf_transp_TsuA/YedE"/>
</dbReference>
<protein>
    <submittedName>
        <fullName evidence="10">Uncharacterized protein</fullName>
    </submittedName>
</protein>
<reference evidence="10 11" key="1">
    <citation type="submission" date="2016-11" db="EMBL/GenBank/DDBJ databases">
        <authorList>
            <person name="Jaros S."/>
            <person name="Januszkiewicz K."/>
            <person name="Wedrychowicz H."/>
        </authorList>
    </citation>
    <scope>NUCLEOTIDE SEQUENCE [LARGE SCALE GENOMIC DNA]</scope>
    <source>
        <strain evidence="10 11">DSM 24574</strain>
    </source>
</reference>
<keyword evidence="7 9" id="KW-0472">Membrane</keyword>
<evidence type="ECO:0000313" key="11">
    <source>
        <dbReference type="Proteomes" id="UP000184212"/>
    </source>
</evidence>
<feature type="transmembrane region" description="Helical" evidence="9">
    <location>
        <begin position="12"/>
        <end position="29"/>
    </location>
</feature>
<accession>A0A1M5XMF2</accession>
<evidence type="ECO:0000256" key="8">
    <source>
        <dbReference type="ARBA" id="ARBA00035655"/>
    </source>
</evidence>
<evidence type="ECO:0000256" key="3">
    <source>
        <dbReference type="ARBA" id="ARBA00022475"/>
    </source>
</evidence>
<keyword evidence="5 9" id="KW-0812">Transmembrane</keyword>
<comment type="subcellular location">
    <subcellularLocation>
        <location evidence="1">Cell inner membrane</location>
        <topology evidence="1">Multi-pass membrane protein</topology>
    </subcellularLocation>
</comment>
<sequence length="186" mass="20385">MDFLYRPWPWYVAGPIIGLSVPALLLMGNKKLGVSSTLRQICAACYPAKIPFLHYDWKKDSWNLFLVAGILIGGFVGGTLFANPEPTHLAPATVDLLHRQGIENLDGLMPVELFNWHTLLSVKGFLLMVVGGFMVGFGTRYARGCTSGHGIMGLAALQWSSLLATMSFFLGGILFSYFVLPYVLAL</sequence>
<evidence type="ECO:0000256" key="7">
    <source>
        <dbReference type="ARBA" id="ARBA00023136"/>
    </source>
</evidence>
<dbReference type="GO" id="GO:0005886">
    <property type="term" value="C:plasma membrane"/>
    <property type="evidence" value="ECO:0007669"/>
    <property type="project" value="UniProtKB-SubCell"/>
</dbReference>
<dbReference type="STRING" id="947013.SAMN04488109_6742"/>
<feature type="transmembrane region" description="Helical" evidence="9">
    <location>
        <begin position="114"/>
        <end position="138"/>
    </location>
</feature>
<feature type="transmembrane region" description="Helical" evidence="9">
    <location>
        <begin position="62"/>
        <end position="82"/>
    </location>
</feature>
<dbReference type="PANTHER" id="PTHR30574:SF1">
    <property type="entry name" value="SULPHUR TRANSPORT DOMAIN-CONTAINING PROTEIN"/>
    <property type="match status" value="1"/>
</dbReference>
<evidence type="ECO:0000256" key="1">
    <source>
        <dbReference type="ARBA" id="ARBA00004429"/>
    </source>
</evidence>
<dbReference type="Proteomes" id="UP000184212">
    <property type="component" value="Unassembled WGS sequence"/>
</dbReference>
<evidence type="ECO:0000256" key="9">
    <source>
        <dbReference type="SAM" id="Phobius"/>
    </source>
</evidence>
<gene>
    <name evidence="10" type="ORF">SAMN04488109_6742</name>
</gene>
<evidence type="ECO:0000256" key="5">
    <source>
        <dbReference type="ARBA" id="ARBA00022692"/>
    </source>
</evidence>
<feature type="transmembrane region" description="Helical" evidence="9">
    <location>
        <begin position="159"/>
        <end position="180"/>
    </location>
</feature>
<name>A0A1M5XMF2_9BACT</name>
<dbReference type="EMBL" id="FQWQ01000006">
    <property type="protein sequence ID" value="SHI00981.1"/>
    <property type="molecule type" value="Genomic_DNA"/>
</dbReference>
<proteinExistence type="inferred from homology"/>
<organism evidence="10 11">
    <name type="scientific">Chryseolinea serpens</name>
    <dbReference type="NCBI Taxonomy" id="947013"/>
    <lineage>
        <taxon>Bacteria</taxon>
        <taxon>Pseudomonadati</taxon>
        <taxon>Bacteroidota</taxon>
        <taxon>Cytophagia</taxon>
        <taxon>Cytophagales</taxon>
        <taxon>Fulvivirgaceae</taxon>
        <taxon>Chryseolinea</taxon>
    </lineage>
</organism>
<keyword evidence="11" id="KW-1185">Reference proteome</keyword>
<dbReference type="Pfam" id="PF04143">
    <property type="entry name" value="Sulf_transp"/>
    <property type="match status" value="1"/>
</dbReference>
<dbReference type="AlphaFoldDB" id="A0A1M5XMF2"/>
<keyword evidence="4" id="KW-0997">Cell inner membrane</keyword>
<dbReference type="RefSeq" id="WP_073143298.1">
    <property type="nucleotide sequence ID" value="NZ_FQWQ01000006.1"/>
</dbReference>
<comment type="similarity">
    <text evidence="8">Belongs to the TsuA/YedE (TC 9.B.102) family.</text>
</comment>
<evidence type="ECO:0000256" key="6">
    <source>
        <dbReference type="ARBA" id="ARBA00022989"/>
    </source>
</evidence>
<dbReference type="PANTHER" id="PTHR30574">
    <property type="entry name" value="INNER MEMBRANE PROTEIN YEDE"/>
    <property type="match status" value="1"/>
</dbReference>
<dbReference type="OrthoDB" id="9814020at2"/>